<dbReference type="AlphaFoldDB" id="A0A7I9W1L3"/>
<dbReference type="EMBL" id="BLKS01000001">
    <property type="protein sequence ID" value="GFG51584.1"/>
    <property type="molecule type" value="Genomic_DNA"/>
</dbReference>
<proteinExistence type="predicted"/>
<comment type="caution">
    <text evidence="1">The sequence shown here is derived from an EMBL/GenBank/DDBJ whole genome shotgun (WGS) entry which is preliminary data.</text>
</comment>
<gene>
    <name evidence="1" type="ORF">MAGR_30250</name>
</gene>
<accession>A0A7I9W1L3</accession>
<protein>
    <submittedName>
        <fullName evidence="1">Uncharacterized protein</fullName>
    </submittedName>
</protein>
<reference evidence="1 2" key="1">
    <citation type="journal article" date="2019" name="Emerg. Microbes Infect.">
        <title>Comprehensive subspecies identification of 175 nontuberculous mycobacteria species based on 7547 genomic profiles.</title>
        <authorList>
            <person name="Matsumoto Y."/>
            <person name="Kinjo T."/>
            <person name="Motooka D."/>
            <person name="Nabeya D."/>
            <person name="Jung N."/>
            <person name="Uechi K."/>
            <person name="Horii T."/>
            <person name="Iida T."/>
            <person name="Fujita J."/>
            <person name="Nakamura S."/>
        </authorList>
    </citation>
    <scope>NUCLEOTIDE SEQUENCE [LARGE SCALE GENOMIC DNA]</scope>
    <source>
        <strain evidence="1 2">JCM 6377</strain>
    </source>
</reference>
<organism evidence="1 2">
    <name type="scientific">Mycolicibacterium agri</name>
    <name type="common">Mycobacterium agri</name>
    <dbReference type="NCBI Taxonomy" id="36811"/>
    <lineage>
        <taxon>Bacteria</taxon>
        <taxon>Bacillati</taxon>
        <taxon>Actinomycetota</taxon>
        <taxon>Actinomycetes</taxon>
        <taxon>Mycobacteriales</taxon>
        <taxon>Mycobacteriaceae</taxon>
        <taxon>Mycolicibacterium</taxon>
    </lineage>
</organism>
<evidence type="ECO:0000313" key="1">
    <source>
        <dbReference type="EMBL" id="GFG51584.1"/>
    </source>
</evidence>
<evidence type="ECO:0000313" key="2">
    <source>
        <dbReference type="Proteomes" id="UP000465302"/>
    </source>
</evidence>
<dbReference type="Proteomes" id="UP000465302">
    <property type="component" value="Unassembled WGS sequence"/>
</dbReference>
<sequence length="352" mass="39209">MFRLRRMYLDSVGVSDNRFADLTVELTDVAGDPTDSIVWLRNGAGKTTMLSLLLALIRPGRRDFLANKTKNRSLEDLILSGDTAHVVAEWVGPDGQLLLTGAVYEWDGPTRPVDYNSRGGKDRLRRSWWCITPDPDVDGATLDTLPFTFRTGGGFDRERFCSHISRLAIQGVNAVVVNQTIGEWHAALRERRFDPGLFEYFLLVNAAEGGIDGLFAEIDSPGKFVRYLLRFVGNHEQIEPVRDLLKDTAAEIAKRPMYLAEKEFCDDAQGWVSRLGNARSDRDDAARTLDDERLRAGRHKRALLDASAVAADLADRAAIRKGIIEDALNRPGFAGGSSYWIPTRGWSVRDAS</sequence>
<dbReference type="RefSeq" id="WP_133119175.1">
    <property type="nucleotide sequence ID" value="NZ_PDCP01000113.1"/>
</dbReference>
<name>A0A7I9W1L3_MYCAG</name>
<dbReference type="OrthoDB" id="3202351at2"/>